<comment type="caution">
    <text evidence="8">The sequence shown here is derived from an EMBL/GenBank/DDBJ whole genome shotgun (WGS) entry which is preliminary data.</text>
</comment>
<evidence type="ECO:0000256" key="1">
    <source>
        <dbReference type="ARBA" id="ARBA00022723"/>
    </source>
</evidence>
<evidence type="ECO:0000256" key="5">
    <source>
        <dbReference type="PROSITE-ProRule" id="PRU00042"/>
    </source>
</evidence>
<dbReference type="Proteomes" id="UP000093000">
    <property type="component" value="Unassembled WGS sequence"/>
</dbReference>
<reference evidence="8 9" key="1">
    <citation type="submission" date="2016-03" db="EMBL/GenBank/DDBJ databases">
        <title>Choanephora cucurbitarum.</title>
        <authorList>
            <person name="Min B."/>
            <person name="Park H."/>
            <person name="Park J.-H."/>
            <person name="Shin H.-D."/>
            <person name="Choi I.-G."/>
        </authorList>
    </citation>
    <scope>NUCLEOTIDE SEQUENCE [LARGE SCALE GENOMIC DNA]</scope>
    <source>
        <strain evidence="8 9">KUS-F28377</strain>
    </source>
</reference>
<evidence type="ECO:0000256" key="4">
    <source>
        <dbReference type="ARBA" id="ARBA00022833"/>
    </source>
</evidence>
<feature type="domain" description="C2H2-type" evidence="7">
    <location>
        <begin position="22"/>
        <end position="47"/>
    </location>
</feature>
<feature type="compositionally biased region" description="Low complexity" evidence="6">
    <location>
        <begin position="64"/>
        <end position="76"/>
    </location>
</feature>
<name>A0A1C7MVQ7_9FUNG</name>
<dbReference type="OrthoDB" id="3269380at2759"/>
<dbReference type="InterPro" id="IPR036236">
    <property type="entry name" value="Znf_C2H2_sf"/>
</dbReference>
<evidence type="ECO:0000313" key="8">
    <source>
        <dbReference type="EMBL" id="OBZ80941.1"/>
    </source>
</evidence>
<dbReference type="GO" id="GO:0008270">
    <property type="term" value="F:zinc ion binding"/>
    <property type="evidence" value="ECO:0007669"/>
    <property type="project" value="UniProtKB-KW"/>
</dbReference>
<evidence type="ECO:0000259" key="7">
    <source>
        <dbReference type="PROSITE" id="PS50157"/>
    </source>
</evidence>
<feature type="region of interest" description="Disordered" evidence="6">
    <location>
        <begin position="64"/>
        <end position="87"/>
    </location>
</feature>
<feature type="non-terminal residue" evidence="8">
    <location>
        <position position="1"/>
    </location>
</feature>
<proteinExistence type="predicted"/>
<dbReference type="InParanoid" id="A0A1C7MVQ7"/>
<keyword evidence="2" id="KW-0677">Repeat</keyword>
<dbReference type="PANTHER" id="PTHR23057:SF0">
    <property type="entry name" value="JUXTAPOSED WITH ANOTHER ZINC FINGER PROTEIN 1"/>
    <property type="match status" value="1"/>
</dbReference>
<evidence type="ECO:0000256" key="3">
    <source>
        <dbReference type="ARBA" id="ARBA00022771"/>
    </source>
</evidence>
<dbReference type="GO" id="GO:0005634">
    <property type="term" value="C:nucleus"/>
    <property type="evidence" value="ECO:0007669"/>
    <property type="project" value="TreeGrafter"/>
</dbReference>
<feature type="compositionally biased region" description="Polar residues" evidence="6">
    <location>
        <begin position="77"/>
        <end position="87"/>
    </location>
</feature>
<dbReference type="AlphaFoldDB" id="A0A1C7MVQ7"/>
<dbReference type="EMBL" id="LUGH01001586">
    <property type="protein sequence ID" value="OBZ80941.1"/>
    <property type="molecule type" value="Genomic_DNA"/>
</dbReference>
<gene>
    <name evidence="8" type="ORF">A0J61_11010</name>
</gene>
<evidence type="ECO:0000256" key="6">
    <source>
        <dbReference type="SAM" id="MobiDB-lite"/>
    </source>
</evidence>
<dbReference type="Gene3D" id="3.30.160.60">
    <property type="entry name" value="Classic Zinc Finger"/>
    <property type="match status" value="1"/>
</dbReference>
<evidence type="ECO:0000256" key="2">
    <source>
        <dbReference type="ARBA" id="ARBA00022737"/>
    </source>
</evidence>
<sequence>HNQHGHCNLLDEENENSLSKPYQCTIGECGKRYKNLNGLKYHIEHSHMAALNQTLATFGSTLFSSSSVPSSPTSSPMLNSAPISGSF</sequence>
<evidence type="ECO:0000313" key="9">
    <source>
        <dbReference type="Proteomes" id="UP000093000"/>
    </source>
</evidence>
<accession>A0A1C7MVQ7</accession>
<keyword evidence="3 5" id="KW-0863">Zinc-finger</keyword>
<keyword evidence="1" id="KW-0479">Metal-binding</keyword>
<dbReference type="SUPFAM" id="SSF57667">
    <property type="entry name" value="beta-beta-alpha zinc fingers"/>
    <property type="match status" value="1"/>
</dbReference>
<keyword evidence="4" id="KW-0862">Zinc</keyword>
<dbReference type="InterPro" id="IPR051580">
    <property type="entry name" value="ZnF-Chromatin_assoc"/>
</dbReference>
<dbReference type="PROSITE" id="PS50157">
    <property type="entry name" value="ZINC_FINGER_C2H2_2"/>
    <property type="match status" value="1"/>
</dbReference>
<dbReference type="PROSITE" id="PS00028">
    <property type="entry name" value="ZINC_FINGER_C2H2_1"/>
    <property type="match status" value="1"/>
</dbReference>
<protein>
    <recommendedName>
        <fullName evidence="7">C2H2-type domain-containing protein</fullName>
    </recommendedName>
</protein>
<keyword evidence="9" id="KW-1185">Reference proteome</keyword>
<dbReference type="PANTHER" id="PTHR23057">
    <property type="entry name" value="JUXTAPOSED WITH ANOTHER ZINC FINGER PROTEIN 1"/>
    <property type="match status" value="1"/>
</dbReference>
<organism evidence="8 9">
    <name type="scientific">Choanephora cucurbitarum</name>
    <dbReference type="NCBI Taxonomy" id="101091"/>
    <lineage>
        <taxon>Eukaryota</taxon>
        <taxon>Fungi</taxon>
        <taxon>Fungi incertae sedis</taxon>
        <taxon>Mucoromycota</taxon>
        <taxon>Mucoromycotina</taxon>
        <taxon>Mucoromycetes</taxon>
        <taxon>Mucorales</taxon>
        <taxon>Mucorineae</taxon>
        <taxon>Choanephoraceae</taxon>
        <taxon>Choanephoroideae</taxon>
        <taxon>Choanephora</taxon>
    </lineage>
</organism>
<dbReference type="InterPro" id="IPR013087">
    <property type="entry name" value="Znf_C2H2_type"/>
</dbReference>
<dbReference type="STRING" id="101091.A0A1C7MVQ7"/>